<evidence type="ECO:0000259" key="7">
    <source>
        <dbReference type="PROSITE" id="PS51012"/>
    </source>
</evidence>
<evidence type="ECO:0000256" key="5">
    <source>
        <dbReference type="ARBA" id="ARBA00023251"/>
    </source>
</evidence>
<feature type="transmembrane region" description="Helical" evidence="6">
    <location>
        <begin position="186"/>
        <end position="205"/>
    </location>
</feature>
<accession>A0A239NRW4</accession>
<feature type="transmembrane region" description="Helical" evidence="6">
    <location>
        <begin position="244"/>
        <end position="263"/>
    </location>
</feature>
<dbReference type="PANTHER" id="PTHR43229:SF2">
    <property type="entry name" value="NODULATION PROTEIN J"/>
    <property type="match status" value="1"/>
</dbReference>
<evidence type="ECO:0000256" key="2">
    <source>
        <dbReference type="ARBA" id="ARBA00022692"/>
    </source>
</evidence>
<evidence type="ECO:0000256" key="4">
    <source>
        <dbReference type="ARBA" id="ARBA00023136"/>
    </source>
</evidence>
<evidence type="ECO:0000313" key="8">
    <source>
        <dbReference type="EMBL" id="SNT57108.1"/>
    </source>
</evidence>
<dbReference type="InterPro" id="IPR000412">
    <property type="entry name" value="ABC_2_transport"/>
</dbReference>
<dbReference type="RefSeq" id="WP_089229078.1">
    <property type="nucleotide sequence ID" value="NZ_FZOF01000043.1"/>
</dbReference>
<keyword evidence="9" id="KW-1185">Reference proteome</keyword>
<feature type="transmembrane region" description="Helical" evidence="6">
    <location>
        <begin position="155"/>
        <end position="179"/>
    </location>
</feature>
<evidence type="ECO:0000256" key="1">
    <source>
        <dbReference type="ARBA" id="ARBA00004141"/>
    </source>
</evidence>
<dbReference type="PANTHER" id="PTHR43229">
    <property type="entry name" value="NODULATION PROTEIN J"/>
    <property type="match status" value="1"/>
</dbReference>
<evidence type="ECO:0000256" key="3">
    <source>
        <dbReference type="ARBA" id="ARBA00022989"/>
    </source>
</evidence>
<keyword evidence="5" id="KW-0046">Antibiotic resistance</keyword>
<sequence length="270" mass="29065">MSTVTVTVDVTPAAKIRPWDGLQQTCTLAWRNLVQIKHNPMELMDLSVQPIMFVLLFTYVFGGQMAGSPDAYLQYALPGIIVQNALFATMNTAMGLNIDLTKGVLDRLRSLPIARSAPLMGRVVADLGKQLWSLLLMLGLGMLMGFDVDGGVPGVLGAAGLLLAFAVAMSWMTLLIGMLVSEPEKVMTFGFVLVMPLTFTSSAFVRADTMPGWLRAWADVNPVTRLADAVRGLMTGSGAVAGPVMWSLLWAAGIAVVFVPLVMRAYRARS</sequence>
<feature type="domain" description="ABC transmembrane type-2" evidence="7">
    <location>
        <begin position="41"/>
        <end position="269"/>
    </location>
</feature>
<dbReference type="InterPro" id="IPR047817">
    <property type="entry name" value="ABC2_TM_bact-type"/>
</dbReference>
<reference evidence="8 9" key="1">
    <citation type="submission" date="2017-06" db="EMBL/GenBank/DDBJ databases">
        <authorList>
            <person name="Kim H.J."/>
            <person name="Triplett B.A."/>
        </authorList>
    </citation>
    <scope>NUCLEOTIDE SEQUENCE [LARGE SCALE GENOMIC DNA]</scope>
    <source>
        <strain evidence="8 9">CGMCC 4.1858</strain>
    </source>
</reference>
<dbReference type="GO" id="GO:0140359">
    <property type="term" value="F:ABC-type transporter activity"/>
    <property type="evidence" value="ECO:0007669"/>
    <property type="project" value="InterPro"/>
</dbReference>
<organism evidence="8 9">
    <name type="scientific">Actinacidiphila glaucinigra</name>
    <dbReference type="NCBI Taxonomy" id="235986"/>
    <lineage>
        <taxon>Bacteria</taxon>
        <taxon>Bacillati</taxon>
        <taxon>Actinomycetota</taxon>
        <taxon>Actinomycetes</taxon>
        <taxon>Kitasatosporales</taxon>
        <taxon>Streptomycetaceae</taxon>
        <taxon>Actinacidiphila</taxon>
    </lineage>
</organism>
<dbReference type="OrthoDB" id="8988363at2"/>
<proteinExistence type="inferred from homology"/>
<dbReference type="Proteomes" id="UP000198280">
    <property type="component" value="Unassembled WGS sequence"/>
</dbReference>
<dbReference type="AlphaFoldDB" id="A0A239NRW4"/>
<evidence type="ECO:0000256" key="6">
    <source>
        <dbReference type="RuleBase" id="RU361157"/>
    </source>
</evidence>
<feature type="transmembrane region" description="Helical" evidence="6">
    <location>
        <begin position="119"/>
        <end position="143"/>
    </location>
</feature>
<comment type="similarity">
    <text evidence="6">Belongs to the ABC-2 integral membrane protein family.</text>
</comment>
<dbReference type="PIRSF" id="PIRSF006648">
    <property type="entry name" value="DrrB"/>
    <property type="match status" value="1"/>
</dbReference>
<dbReference type="PROSITE" id="PS51012">
    <property type="entry name" value="ABC_TM2"/>
    <property type="match status" value="1"/>
</dbReference>
<evidence type="ECO:0000313" key="9">
    <source>
        <dbReference type="Proteomes" id="UP000198280"/>
    </source>
</evidence>
<gene>
    <name evidence="8" type="ORF">SAMN05216252_14335</name>
</gene>
<dbReference type="EMBL" id="FZOF01000043">
    <property type="protein sequence ID" value="SNT57108.1"/>
    <property type="molecule type" value="Genomic_DNA"/>
</dbReference>
<dbReference type="GO" id="GO:0043190">
    <property type="term" value="C:ATP-binding cassette (ABC) transporter complex"/>
    <property type="evidence" value="ECO:0007669"/>
    <property type="project" value="InterPro"/>
</dbReference>
<feature type="transmembrane region" description="Helical" evidence="6">
    <location>
        <begin position="46"/>
        <end position="66"/>
    </location>
</feature>
<keyword evidence="6" id="KW-1003">Cell membrane</keyword>
<dbReference type="GO" id="GO:0046677">
    <property type="term" value="P:response to antibiotic"/>
    <property type="evidence" value="ECO:0007669"/>
    <property type="project" value="UniProtKB-KW"/>
</dbReference>
<name>A0A239NRW4_9ACTN</name>
<dbReference type="InterPro" id="IPR051784">
    <property type="entry name" value="Nod_factor_ABC_transporter"/>
</dbReference>
<keyword evidence="3 6" id="KW-1133">Transmembrane helix</keyword>
<feature type="transmembrane region" description="Helical" evidence="6">
    <location>
        <begin position="72"/>
        <end position="98"/>
    </location>
</feature>
<dbReference type="InterPro" id="IPR013525">
    <property type="entry name" value="ABC2_TM"/>
</dbReference>
<keyword evidence="6" id="KW-0813">Transport</keyword>
<keyword evidence="4 6" id="KW-0472">Membrane</keyword>
<dbReference type="Pfam" id="PF01061">
    <property type="entry name" value="ABC2_membrane"/>
    <property type="match status" value="1"/>
</dbReference>
<keyword evidence="2 6" id="KW-0812">Transmembrane</keyword>
<comment type="subcellular location">
    <subcellularLocation>
        <location evidence="6">Cell membrane</location>
        <topology evidence="6">Multi-pass membrane protein</topology>
    </subcellularLocation>
    <subcellularLocation>
        <location evidence="1">Membrane</location>
        <topology evidence="1">Multi-pass membrane protein</topology>
    </subcellularLocation>
</comment>
<protein>
    <recommendedName>
        <fullName evidence="6">Transport permease protein</fullName>
    </recommendedName>
</protein>